<feature type="domain" description="G-protein coupled receptors family 1 profile" evidence="9">
    <location>
        <begin position="43"/>
        <end position="286"/>
    </location>
</feature>
<dbReference type="SUPFAM" id="SSF81321">
    <property type="entry name" value="Family A G protein-coupled receptor-like"/>
    <property type="match status" value="1"/>
</dbReference>
<feature type="transmembrane region" description="Helical" evidence="8">
    <location>
        <begin position="105"/>
        <end position="123"/>
    </location>
</feature>
<dbReference type="AlphaFoldDB" id="A0A815ZF42"/>
<accession>A0A815ZF42</accession>
<evidence type="ECO:0000256" key="4">
    <source>
        <dbReference type="ARBA" id="ARBA00023040"/>
    </source>
</evidence>
<evidence type="ECO:0000256" key="7">
    <source>
        <dbReference type="ARBA" id="ARBA00023224"/>
    </source>
</evidence>
<keyword evidence="2 8" id="KW-0812">Transmembrane</keyword>
<dbReference type="PANTHER" id="PTHR24243">
    <property type="entry name" value="G-PROTEIN COUPLED RECEPTOR"/>
    <property type="match status" value="1"/>
</dbReference>
<feature type="transmembrane region" description="Helical" evidence="8">
    <location>
        <begin position="63"/>
        <end position="85"/>
    </location>
</feature>
<feature type="transmembrane region" description="Helical" evidence="8">
    <location>
        <begin position="186"/>
        <end position="206"/>
    </location>
</feature>
<comment type="subcellular location">
    <subcellularLocation>
        <location evidence="1">Membrane</location>
        <topology evidence="1">Multi-pass membrane protein</topology>
    </subcellularLocation>
</comment>
<gene>
    <name evidence="10" type="ORF">GPM918_LOCUS41306</name>
    <name evidence="11" type="ORF">SRO942_LOCUS42339</name>
</gene>
<comment type="caution">
    <text evidence="10">The sequence shown here is derived from an EMBL/GenBank/DDBJ whole genome shotgun (WGS) entry which is preliminary data.</text>
</comment>
<dbReference type="PANTHER" id="PTHR24243:SF230">
    <property type="entry name" value="G-PROTEIN COUPLED RECEPTORS FAMILY 1 PROFILE DOMAIN-CONTAINING PROTEIN"/>
    <property type="match status" value="1"/>
</dbReference>
<sequence>MLTYISRRKMNNQSLTINNDLNNIYVKLNIISGPIIICIGTIGNIFSIYIFSQPSLRSSFSNYSLVLSINNFFVLYFGVLTRWLAHGFNQDLTRYSLFFCRFRTFFSYFIYQFTSFLTLTALIDRWCASSSNRRRQKSVTIRNSYRFIVFIILFLLLIHLHILIYFEIDNYRICRPQIGFYTQFFGIFHLTIAIGFLSLTILFSLLTIINVRKKCYRLRQHRLDNQLILMLFVHVIQYVMLSLPFLLAMVLSALLPSINKNKNFIFIQNLSRITFNTSFCIDFYIDLICARLYRHEFIKLVRRLCPIKKTKVLCGHTVRFNLSENKTFYSSL</sequence>
<feature type="transmembrane region" description="Helical" evidence="8">
    <location>
        <begin position="30"/>
        <end position="51"/>
    </location>
</feature>
<dbReference type="GO" id="GO:0004930">
    <property type="term" value="F:G protein-coupled receptor activity"/>
    <property type="evidence" value="ECO:0007669"/>
    <property type="project" value="UniProtKB-KW"/>
</dbReference>
<feature type="transmembrane region" description="Helical" evidence="8">
    <location>
        <begin position="273"/>
        <end position="293"/>
    </location>
</feature>
<dbReference type="Pfam" id="PF00001">
    <property type="entry name" value="7tm_1"/>
    <property type="match status" value="1"/>
</dbReference>
<evidence type="ECO:0000256" key="5">
    <source>
        <dbReference type="ARBA" id="ARBA00023136"/>
    </source>
</evidence>
<dbReference type="EMBL" id="CAJNOQ010032258">
    <property type="protein sequence ID" value="CAF1584269.1"/>
    <property type="molecule type" value="Genomic_DNA"/>
</dbReference>
<evidence type="ECO:0000256" key="6">
    <source>
        <dbReference type="ARBA" id="ARBA00023170"/>
    </source>
</evidence>
<evidence type="ECO:0000256" key="2">
    <source>
        <dbReference type="ARBA" id="ARBA00022692"/>
    </source>
</evidence>
<evidence type="ECO:0000256" key="1">
    <source>
        <dbReference type="ARBA" id="ARBA00004141"/>
    </source>
</evidence>
<reference evidence="10" key="1">
    <citation type="submission" date="2021-02" db="EMBL/GenBank/DDBJ databases">
        <authorList>
            <person name="Nowell W R."/>
        </authorList>
    </citation>
    <scope>NUCLEOTIDE SEQUENCE</scope>
</reference>
<keyword evidence="4" id="KW-0297">G-protein coupled receptor</keyword>
<organism evidence="10 12">
    <name type="scientific">Didymodactylos carnosus</name>
    <dbReference type="NCBI Taxonomy" id="1234261"/>
    <lineage>
        <taxon>Eukaryota</taxon>
        <taxon>Metazoa</taxon>
        <taxon>Spiralia</taxon>
        <taxon>Gnathifera</taxon>
        <taxon>Rotifera</taxon>
        <taxon>Eurotatoria</taxon>
        <taxon>Bdelloidea</taxon>
        <taxon>Philodinida</taxon>
        <taxon>Philodinidae</taxon>
        <taxon>Didymodactylos</taxon>
    </lineage>
</organism>
<keyword evidence="12" id="KW-1185">Reference proteome</keyword>
<dbReference type="Gene3D" id="1.20.1070.10">
    <property type="entry name" value="Rhodopsin 7-helix transmembrane proteins"/>
    <property type="match status" value="1"/>
</dbReference>
<evidence type="ECO:0000313" key="11">
    <source>
        <dbReference type="EMBL" id="CAF4453015.1"/>
    </source>
</evidence>
<keyword evidence="3 8" id="KW-1133">Transmembrane helix</keyword>
<name>A0A815ZF42_9BILA</name>
<dbReference type="InterPro" id="IPR000276">
    <property type="entry name" value="GPCR_Rhodpsn"/>
</dbReference>
<evidence type="ECO:0000259" key="9">
    <source>
        <dbReference type="PROSITE" id="PS50262"/>
    </source>
</evidence>
<feature type="transmembrane region" description="Helical" evidence="8">
    <location>
        <begin position="144"/>
        <end position="166"/>
    </location>
</feature>
<dbReference type="PROSITE" id="PS50262">
    <property type="entry name" value="G_PROTEIN_RECEP_F1_2"/>
    <property type="match status" value="1"/>
</dbReference>
<dbReference type="GO" id="GO:0005886">
    <property type="term" value="C:plasma membrane"/>
    <property type="evidence" value="ECO:0007669"/>
    <property type="project" value="TreeGrafter"/>
</dbReference>
<evidence type="ECO:0000256" key="3">
    <source>
        <dbReference type="ARBA" id="ARBA00022989"/>
    </source>
</evidence>
<keyword evidence="5 8" id="KW-0472">Membrane</keyword>
<dbReference type="OrthoDB" id="10040416at2759"/>
<dbReference type="Proteomes" id="UP000663829">
    <property type="component" value="Unassembled WGS sequence"/>
</dbReference>
<evidence type="ECO:0000256" key="8">
    <source>
        <dbReference type="SAM" id="Phobius"/>
    </source>
</evidence>
<protein>
    <recommendedName>
        <fullName evidence="9">G-protein coupled receptors family 1 profile domain-containing protein</fullName>
    </recommendedName>
</protein>
<proteinExistence type="predicted"/>
<keyword evidence="7" id="KW-0807">Transducer</keyword>
<dbReference type="Proteomes" id="UP000681722">
    <property type="component" value="Unassembled WGS sequence"/>
</dbReference>
<feature type="transmembrane region" description="Helical" evidence="8">
    <location>
        <begin position="227"/>
        <end position="253"/>
    </location>
</feature>
<dbReference type="EMBL" id="CAJOBC010098277">
    <property type="protein sequence ID" value="CAF4453015.1"/>
    <property type="molecule type" value="Genomic_DNA"/>
</dbReference>
<keyword evidence="6" id="KW-0675">Receptor</keyword>
<dbReference type="InterPro" id="IPR017452">
    <property type="entry name" value="GPCR_Rhodpsn_7TM"/>
</dbReference>
<evidence type="ECO:0000313" key="12">
    <source>
        <dbReference type="Proteomes" id="UP000663829"/>
    </source>
</evidence>
<evidence type="ECO:0000313" key="10">
    <source>
        <dbReference type="EMBL" id="CAF1584269.1"/>
    </source>
</evidence>